<dbReference type="SUPFAM" id="SSF50729">
    <property type="entry name" value="PH domain-like"/>
    <property type="match status" value="1"/>
</dbReference>
<dbReference type="Gene3D" id="2.30.29.30">
    <property type="entry name" value="Pleckstrin-homology domain (PH domain)/Phosphotyrosine-binding domain (PTB)"/>
    <property type="match status" value="1"/>
</dbReference>
<dbReference type="KEGG" id="tet:TTHERM_00122100"/>
<sequence>MSEQNLMSCNLTTNDNAYSIKSLIKENGLLKKLLEKREKDIICLKTQLEKEMNTAKALERSKQFLSSQLNSIRNFVNKKTKSILENLIGQPVSDDLQLQKQAQLIAGGEEIEDQYQIQSIYELFTILEERITAHMQTIINRQIDPKQDGQRDQLYVIGQTQSIKQIDNEEKEQIKSNLNGLISSDKKAKKKQQQSVKIVTFQEDQCIQRKDEETIMLGSYKSSSDEQDVMSTSINNYLTSVHTNKINNLTLGSQDILVSPILKSKQCSQKQKNSQFFSFYDEDMRDMVANSQEQLNKNLKNSDSPSQNLPQNQDCQYKNILSYSDCKQSEEVEKQNLNIHGMNNYDNIERKLINKSKSLGVIEQNNSLILNNKSKRLNSATPTNHSLKKKQQETCHFQKKSFFWCEQQLKSQEEQQQQIESDISSRSCSDFLKLKSNSNFSNLINKNKPDKDQEEENQLIFSDKVIKHSKTGASQEIIILLDQTYFYVFQNLSQINNFKRFYIKDINQINTSSKDSIKGKIDMFQSLISSVLDKVAGEYVLGLNKENLNIGIFSGEVKIENVSLNPNIVNMLELPINHQYSSIKKLELKVPLKNIGSMPVEVFLDGLYLIATPKEQKEWKFKDYNSFKTKLANVEAFAAECVQKIAAKQKEKLKGGQEAGYIQKLTMKIVDNLQITIRNIHVRFEDTLTKRYSWGFCLDKLEIYTTNIEGVKVFVDRTIQENKDKPIRKLLTISNAGVYWNANETRLISDLNEEVKFKILNGMIQKEGQDKTDEPVDFLFKISSQVNLTINNKGNFDVPEIKVILNLEHITLHLQQRQLQQLIEQIEFLSKYSRELEIRKKNEKKISAKEIEALGDLFTNLYTKMQEQKKDKSIACLTEKEKHQFEEAIIKLDMQILLQRTKKIVIQVQRALKIKELEKKKFDEKQGFFARWLWGSRNTNSQTSLVTEEEKAEIDNFIDEIFGEEKIDAPTIIRPQDYVYFVLDYNLHGASIKLSNRVGQEIQSLQFSLNSIYGSVWIRENNKQIWVNLRSMELQMIDEFLQNNSYKVINILSPTIQNSKNPLIEFKMTSKPLETPHIDQVIDIKMRSIRADYNPYLVIRAVQFFDVKVKDDQLKQKAKDKIAEQIEKKQSSLSETMKNASVLKLKIDLESPVIVLPFKTDGSLTNECWVLNLGNLSVYTLEDILKPTLPIQMKVFDMFSISLSKIKLSYFPSIEYYNNYIANLSDLLMNIQSPAEKRYFHTIEEFSIKVRIIMVKGPAQGKVNRPNMQIKGGIDQINLKLKPSIYKKLLKLGQCFAVPDEEKRRNSLQTLDQVELEKNLLLKNSTKIGIIYKRGNALKTWEKYNGILSGGYLYLFENPKDLKPVEYIWVKNSTITPMDENLVGFNSAFNVKNRYVDAYFACEKSNLSQQWMEAIDQVKTTTFLQNTITDDEIQQLIEFQEKQESEEISPENKKKSSEQNSQYFDVVQMEVSFELGQIQLSMFDENKYYQKPFLAFQTNKLQFFYQQKKNMAVDIGLEEMMQYDSFYQQTDYFLNDFAPNKCSDDAQLFTNKTIIQTNLQNTLFKIYFSDLKLINKTIRILLEDMQQKPNGTQDQQVNQNNMESDTPKSQQTYTEDVQFSSEEDRIKKKLEDEENQIVALAKSEKSINIFNLDADLQGFQICIINDLNSSYVPIFDLNIFEMNVKLKQSNIQLSVVTMIQFNAAYYNPRVSLWEPIIENAGFSIDFIKSQLSNIKQLIVIEMNPNYPTFNLTFSTQLLSIMTKSIKIAKQEISQKSQKDSHQYAQCFEDQIEQLSIQENCHYASPYTIRNETGYPIEVLTDLSNLENTRQKHKISRMHKKIYSSTLMNYEEKNFEIDMKESDIINDPIKKQTFVFKKYSDQVKVKVQIPGFNLKYIEQVDLDKVRNRLRACKNKHGKKLFDVITEVKLDPVSLKKILNISSPYYFENDCFRIINIQLYDEKKNFKLEFTVMKGQKVPIPIDLQNGFFKAAFYGDTEFSDSLSINKLCNKYLNQEKEIKLGDTFLIFKVHKDIENDKRFMICIEPPYKIKNCLPKTITIQFINHKKVTAITQSIPSGDIFEFYNCSQDNESFMKIQIPGHFWSNEAKISQNVIEKIMIKDVNGNQSEIICHQRRLEHQNIGDYRQFYIYCKGYLINESPYKLNIYTANKENKNECKLVGGQQQIYPEEALNTNIILFGQEIGDLMSLSDVKFGKVSQQASIGGVGNTQIDLQTFDAQGATVFQTMGINVSLENVDQEQKLFSKVITISPRFIIVNKTGQSIQVRQSGFGKSTTIEKDSRIPLQWYDQREKRYLNLKILEDKQYWKWSGNLNVLELGTVNFLTRNLKNKMEITFLRIDVRSDASNIFIVVEKVNEKERPYLIKNYSRHFKIELQDLHITLPAYKKNDSQFLRDQHKYYFSWEHPFDKERKVVSCLIPNNQSFQKTNLKFSPDEIYFQDKIQILPVGQKDPELAREQSLYIKYSIDIDGFTKIIRFEDSSLEDPVDKKEKAAYKKKLQQDKKRRGSVQQIDRKEINITENTENDEEQPEQSEQICIQQQISIYIKDFGLSVIQNHRINEKPTEFLYLTIKGLEFISVAKEESKTYQLRIKLLNIDQNNSYSIVNPVIFTPQKYIMYSSEASHKFFMNVMIEQNLYAKNITLYNNIVIEIDPFAVRIEEQFILTLLDFLKAIREAKQEAETQNVNTLKEYLEESQQIEKIQNTKFKWQDCEIPPTSIPTFVNQLILSNIELSITFKANLKAKDSDLNIVFTALGVALADIEAPIKLKGIRLINCFETVPGIISKLTSHYKDQAITQVLKACGSFNIIGNPVGLFQNISTGVNDLLNKPAEGFVQGPLEGGLGIMQGTSSLIKNTMAGAFYSVNKFTGSLSSGISALCMDEEYLKERDILRSKKPEHFVDGAVQGATSIYSGVANGIAGVFIKPLEGAQRGGALGLLKGIGEGIAGLFVKPVSGFLDAVSSVADGIKNTITYGDDKANEKRLRYPRVFYGREGFYKEYIDLDAGMKLALQLVSKGKFRNSDFLQTFLIQIDENNKKINNVLVITFEIIMLFDEIKKKKKWYFSTSDLAEIELEQNGIFFSTTKKIKKQNSKEVLLQIPCQEQKEYIFKQINTLKFQLEEERKIEELDK</sequence>
<dbReference type="Proteomes" id="UP000009168">
    <property type="component" value="Unassembled WGS sequence"/>
</dbReference>
<evidence type="ECO:0000256" key="4">
    <source>
        <dbReference type="SAM" id="Coils"/>
    </source>
</evidence>
<evidence type="ECO:0000259" key="6">
    <source>
        <dbReference type="PROSITE" id="PS50003"/>
    </source>
</evidence>
<dbReference type="GO" id="GO:0006623">
    <property type="term" value="P:protein targeting to vacuole"/>
    <property type="evidence" value="ECO:0007669"/>
    <property type="project" value="TreeGrafter"/>
</dbReference>
<feature type="coiled-coil region" evidence="4">
    <location>
        <begin position="41"/>
        <end position="68"/>
    </location>
</feature>
<evidence type="ECO:0000313" key="8">
    <source>
        <dbReference type="Proteomes" id="UP000009168"/>
    </source>
</evidence>
<dbReference type="eggNOG" id="KOG1809">
    <property type="taxonomic scope" value="Eukaryota"/>
</dbReference>
<dbReference type="InterPro" id="IPR001849">
    <property type="entry name" value="PH_domain"/>
</dbReference>
<keyword evidence="2" id="KW-0813">Transport</keyword>
<dbReference type="PROSITE" id="PS50003">
    <property type="entry name" value="PH_DOMAIN"/>
    <property type="match status" value="1"/>
</dbReference>
<organism evidence="7 8">
    <name type="scientific">Tetrahymena thermophila (strain SB210)</name>
    <dbReference type="NCBI Taxonomy" id="312017"/>
    <lineage>
        <taxon>Eukaryota</taxon>
        <taxon>Sar</taxon>
        <taxon>Alveolata</taxon>
        <taxon>Ciliophora</taxon>
        <taxon>Intramacronucleata</taxon>
        <taxon>Oligohymenophorea</taxon>
        <taxon>Hymenostomatida</taxon>
        <taxon>Tetrahymenina</taxon>
        <taxon>Tetrahymenidae</taxon>
        <taxon>Tetrahymena</taxon>
    </lineage>
</organism>
<gene>
    <name evidence="7" type="ORF">TTHERM_00122100</name>
</gene>
<accession>Q22YW0</accession>
<evidence type="ECO:0000256" key="5">
    <source>
        <dbReference type="SAM" id="MobiDB-lite"/>
    </source>
</evidence>
<dbReference type="SMART" id="SM00233">
    <property type="entry name" value="PH"/>
    <property type="match status" value="1"/>
</dbReference>
<dbReference type="Pfam" id="PF00169">
    <property type="entry name" value="PH"/>
    <property type="match status" value="1"/>
</dbReference>
<evidence type="ECO:0000256" key="1">
    <source>
        <dbReference type="ARBA" id="ARBA00006545"/>
    </source>
</evidence>
<dbReference type="InterPro" id="IPR026854">
    <property type="entry name" value="VPS13_N"/>
</dbReference>
<feature type="domain" description="PH" evidence="6">
    <location>
        <begin position="1324"/>
        <end position="1420"/>
    </location>
</feature>
<dbReference type="InterPro" id="IPR009543">
    <property type="entry name" value="VPS13_VAB"/>
</dbReference>
<dbReference type="OrthoDB" id="272810at2759"/>
<dbReference type="Pfam" id="PF25037">
    <property type="entry name" value="VPS13_C"/>
    <property type="match status" value="1"/>
</dbReference>
<feature type="region of interest" description="Disordered" evidence="5">
    <location>
        <begin position="2514"/>
        <end position="2548"/>
    </location>
</feature>
<dbReference type="RefSeq" id="XP_001010806.2">
    <property type="nucleotide sequence ID" value="XM_001010806.2"/>
</dbReference>
<keyword evidence="4" id="KW-0175">Coiled coil</keyword>
<dbReference type="HOGENOM" id="CLU_000198_0_0_1"/>
<dbReference type="InParanoid" id="Q22YW0"/>
<dbReference type="Pfam" id="PF12624">
    <property type="entry name" value="VPS13_N"/>
    <property type="match status" value="1"/>
</dbReference>
<comment type="similarity">
    <text evidence="1">Belongs to the VPS13 family.</text>
</comment>
<dbReference type="InterPro" id="IPR056748">
    <property type="entry name" value="VPS13-like_C"/>
</dbReference>
<protein>
    <submittedName>
        <fullName evidence="7">PH domain protein</fullName>
    </submittedName>
</protein>
<dbReference type="InterPro" id="IPR011993">
    <property type="entry name" value="PH-like_dom_sf"/>
</dbReference>
<evidence type="ECO:0000313" key="7">
    <source>
        <dbReference type="EMBL" id="EAR90561.2"/>
    </source>
</evidence>
<keyword evidence="8" id="KW-1185">Reference proteome</keyword>
<evidence type="ECO:0000256" key="3">
    <source>
        <dbReference type="ARBA" id="ARBA00023055"/>
    </source>
</evidence>
<name>Q22YW0_TETTS</name>
<dbReference type="EMBL" id="GG662798">
    <property type="protein sequence ID" value="EAR90561.2"/>
    <property type="molecule type" value="Genomic_DNA"/>
</dbReference>
<dbReference type="GO" id="GO:0006869">
    <property type="term" value="P:lipid transport"/>
    <property type="evidence" value="ECO:0007669"/>
    <property type="project" value="UniProtKB-KW"/>
</dbReference>
<keyword evidence="3" id="KW-0445">Lipid transport</keyword>
<dbReference type="GeneID" id="7845752"/>
<dbReference type="InterPro" id="IPR026847">
    <property type="entry name" value="VPS13"/>
</dbReference>
<dbReference type="Pfam" id="PF25036">
    <property type="entry name" value="VPS13_VAB"/>
    <property type="match status" value="1"/>
</dbReference>
<dbReference type="GO" id="GO:0045053">
    <property type="term" value="P:protein retention in Golgi apparatus"/>
    <property type="evidence" value="ECO:0007669"/>
    <property type="project" value="TreeGrafter"/>
</dbReference>
<evidence type="ECO:0000256" key="2">
    <source>
        <dbReference type="ARBA" id="ARBA00022448"/>
    </source>
</evidence>
<dbReference type="PANTHER" id="PTHR16166">
    <property type="entry name" value="VACUOLAR PROTEIN SORTING-ASSOCIATED PROTEIN VPS13"/>
    <property type="match status" value="1"/>
</dbReference>
<feature type="region of interest" description="Disordered" evidence="5">
    <location>
        <begin position="1589"/>
        <end position="1617"/>
    </location>
</feature>
<dbReference type="PANTHER" id="PTHR16166:SF93">
    <property type="entry name" value="INTERMEMBRANE LIPID TRANSFER PROTEIN VPS13"/>
    <property type="match status" value="1"/>
</dbReference>
<reference evidence="8" key="1">
    <citation type="journal article" date="2006" name="PLoS Biol.">
        <title>Macronuclear genome sequence of the ciliate Tetrahymena thermophila, a model eukaryote.</title>
        <authorList>
            <person name="Eisen J.A."/>
            <person name="Coyne R.S."/>
            <person name="Wu M."/>
            <person name="Wu D."/>
            <person name="Thiagarajan M."/>
            <person name="Wortman J.R."/>
            <person name="Badger J.H."/>
            <person name="Ren Q."/>
            <person name="Amedeo P."/>
            <person name="Jones K.M."/>
            <person name="Tallon L.J."/>
            <person name="Delcher A.L."/>
            <person name="Salzberg S.L."/>
            <person name="Silva J.C."/>
            <person name="Haas B.J."/>
            <person name="Majoros W.H."/>
            <person name="Farzad M."/>
            <person name="Carlton J.M."/>
            <person name="Smith R.K. Jr."/>
            <person name="Garg J."/>
            <person name="Pearlman R.E."/>
            <person name="Karrer K.M."/>
            <person name="Sun L."/>
            <person name="Manning G."/>
            <person name="Elde N.C."/>
            <person name="Turkewitz A.P."/>
            <person name="Asai D.J."/>
            <person name="Wilkes D.E."/>
            <person name="Wang Y."/>
            <person name="Cai H."/>
            <person name="Collins K."/>
            <person name="Stewart B.A."/>
            <person name="Lee S.R."/>
            <person name="Wilamowska K."/>
            <person name="Weinberg Z."/>
            <person name="Ruzzo W.L."/>
            <person name="Wloga D."/>
            <person name="Gaertig J."/>
            <person name="Frankel J."/>
            <person name="Tsao C.-C."/>
            <person name="Gorovsky M.A."/>
            <person name="Keeling P.J."/>
            <person name="Waller R.F."/>
            <person name="Patron N.J."/>
            <person name="Cherry J.M."/>
            <person name="Stover N.A."/>
            <person name="Krieger C.J."/>
            <person name="del Toro C."/>
            <person name="Ryder H.F."/>
            <person name="Williamson S.C."/>
            <person name="Barbeau R.A."/>
            <person name="Hamilton E.P."/>
            <person name="Orias E."/>
        </authorList>
    </citation>
    <scope>NUCLEOTIDE SEQUENCE [LARGE SCALE GENOMIC DNA]</scope>
    <source>
        <strain evidence="8">SB210</strain>
    </source>
</reference>
<proteinExistence type="inferred from homology"/>